<keyword evidence="2" id="KW-1185">Reference proteome</keyword>
<dbReference type="AlphaFoldDB" id="I0YTY2"/>
<proteinExistence type="predicted"/>
<dbReference type="SUPFAM" id="SSF52047">
    <property type="entry name" value="RNI-like"/>
    <property type="match status" value="1"/>
</dbReference>
<sequence length="381" mass="42280">MPETFRVYPKDGGAAAGMQWVAKRWQGTRRLYLHAPPKNGLATAMAAMQGSVPAALTYLDLAWGRHDDAPTLCMLLTWMAARAERLQTLSLQAYTIHCLPPMLNLKHLVVSLSGLFMAGLAQSLPLLRSLETLDLTAIGCTVPALDFAPLRRLKKLALFGTAPESLQLPPGCEVYVEVYCEETARRPVWDTILPSLVSFTWHQEDFFLQDIEGLPNFLLGPRCPPTVRLCLGDICYPAAPLVLLGGLATARQLCITGEDVNVHMPARPSWGHIHLCARGALNLTFDDVDGLAARMPAALFQWWTAHGVGVLNLYKAFQSARADWWYDVDGAIASMWNSQRHQEGLDLSEVCFCGACTPCLRGEEYQRHLCLLNHYRRSDHS</sequence>
<dbReference type="RefSeq" id="XP_005646395.1">
    <property type="nucleotide sequence ID" value="XM_005646338.1"/>
</dbReference>
<dbReference type="GeneID" id="17039836"/>
<dbReference type="Proteomes" id="UP000007264">
    <property type="component" value="Unassembled WGS sequence"/>
</dbReference>
<evidence type="ECO:0000313" key="1">
    <source>
        <dbReference type="EMBL" id="EIE21851.1"/>
    </source>
</evidence>
<comment type="caution">
    <text evidence="1">The sequence shown here is derived from an EMBL/GenBank/DDBJ whole genome shotgun (WGS) entry which is preliminary data.</text>
</comment>
<name>I0YTY2_COCSC</name>
<reference evidence="1 2" key="1">
    <citation type="journal article" date="2012" name="Genome Biol.">
        <title>The genome of the polar eukaryotic microalga coccomyxa subellipsoidea reveals traits of cold adaptation.</title>
        <authorList>
            <person name="Blanc G."/>
            <person name="Agarkova I."/>
            <person name="Grimwood J."/>
            <person name="Kuo A."/>
            <person name="Brueggeman A."/>
            <person name="Dunigan D."/>
            <person name="Gurnon J."/>
            <person name="Ladunga I."/>
            <person name="Lindquist E."/>
            <person name="Lucas S."/>
            <person name="Pangilinan J."/>
            <person name="Proschold T."/>
            <person name="Salamov A."/>
            <person name="Schmutz J."/>
            <person name="Weeks D."/>
            <person name="Yamada T."/>
            <person name="Claverie J.M."/>
            <person name="Grigoriev I."/>
            <person name="Van Etten J."/>
            <person name="Lomsadze A."/>
            <person name="Borodovsky M."/>
        </authorList>
    </citation>
    <scope>NUCLEOTIDE SEQUENCE [LARGE SCALE GENOMIC DNA]</scope>
    <source>
        <strain evidence="1 2">C-169</strain>
    </source>
</reference>
<dbReference type="EMBL" id="AGSI01000011">
    <property type="protein sequence ID" value="EIE21851.1"/>
    <property type="molecule type" value="Genomic_DNA"/>
</dbReference>
<accession>I0YTY2</accession>
<gene>
    <name evidence="1" type="ORF">COCSUDRAFT_56302</name>
</gene>
<dbReference type="KEGG" id="csl:COCSUDRAFT_56302"/>
<evidence type="ECO:0000313" key="2">
    <source>
        <dbReference type="Proteomes" id="UP000007264"/>
    </source>
</evidence>
<organism evidence="1 2">
    <name type="scientific">Coccomyxa subellipsoidea (strain C-169)</name>
    <name type="common">Green microalga</name>
    <dbReference type="NCBI Taxonomy" id="574566"/>
    <lineage>
        <taxon>Eukaryota</taxon>
        <taxon>Viridiplantae</taxon>
        <taxon>Chlorophyta</taxon>
        <taxon>core chlorophytes</taxon>
        <taxon>Trebouxiophyceae</taxon>
        <taxon>Trebouxiophyceae incertae sedis</taxon>
        <taxon>Coccomyxaceae</taxon>
        <taxon>Coccomyxa</taxon>
        <taxon>Coccomyxa subellipsoidea</taxon>
    </lineage>
</organism>
<dbReference type="OrthoDB" id="10346951at2759"/>
<protein>
    <submittedName>
        <fullName evidence="1">Uncharacterized protein</fullName>
    </submittedName>
</protein>